<evidence type="ECO:0000259" key="7">
    <source>
        <dbReference type="Pfam" id="PF08281"/>
    </source>
</evidence>
<dbReference type="NCBIfam" id="TIGR02937">
    <property type="entry name" value="sigma70-ECF"/>
    <property type="match status" value="1"/>
</dbReference>
<name>A0ABR9RM95_9FIRM</name>
<dbReference type="Pfam" id="PF08281">
    <property type="entry name" value="Sigma70_r4_2"/>
    <property type="match status" value="1"/>
</dbReference>
<dbReference type="InterPro" id="IPR007627">
    <property type="entry name" value="RNA_pol_sigma70_r2"/>
</dbReference>
<accession>A0ABR9RM95</accession>
<keyword evidence="9" id="KW-1185">Reference proteome</keyword>
<dbReference type="PANTHER" id="PTHR43133">
    <property type="entry name" value="RNA POLYMERASE ECF-TYPE SIGMA FACTO"/>
    <property type="match status" value="1"/>
</dbReference>
<feature type="domain" description="RNA polymerase sigma-70 region 2" evidence="6">
    <location>
        <begin position="22"/>
        <end position="92"/>
    </location>
</feature>
<evidence type="ECO:0000313" key="8">
    <source>
        <dbReference type="EMBL" id="MBE5063875.1"/>
    </source>
</evidence>
<evidence type="ECO:0000256" key="5">
    <source>
        <dbReference type="ARBA" id="ARBA00023163"/>
    </source>
</evidence>
<dbReference type="InterPro" id="IPR013249">
    <property type="entry name" value="RNA_pol_sigma70_r4_t2"/>
</dbReference>
<dbReference type="SUPFAM" id="SSF88946">
    <property type="entry name" value="Sigma2 domain of RNA polymerase sigma factors"/>
    <property type="match status" value="1"/>
</dbReference>
<proteinExistence type="inferred from homology"/>
<dbReference type="InterPro" id="IPR014284">
    <property type="entry name" value="RNA_pol_sigma-70_dom"/>
</dbReference>
<dbReference type="Gene3D" id="1.10.1740.10">
    <property type="match status" value="1"/>
</dbReference>
<comment type="caution">
    <text evidence="8">The sequence shown here is derived from an EMBL/GenBank/DDBJ whole genome shotgun (WGS) entry which is preliminary data.</text>
</comment>
<dbReference type="InterPro" id="IPR039425">
    <property type="entry name" value="RNA_pol_sigma-70-like"/>
</dbReference>
<dbReference type="CDD" id="cd06171">
    <property type="entry name" value="Sigma70_r4"/>
    <property type="match status" value="1"/>
</dbReference>
<dbReference type="Pfam" id="PF04542">
    <property type="entry name" value="Sigma70_r2"/>
    <property type="match status" value="1"/>
</dbReference>
<feature type="domain" description="RNA polymerase sigma factor 70 region 4 type 2" evidence="7">
    <location>
        <begin position="120"/>
        <end position="172"/>
    </location>
</feature>
<evidence type="ECO:0000313" key="9">
    <source>
        <dbReference type="Proteomes" id="UP000758652"/>
    </source>
</evidence>
<organism evidence="8 9">
    <name type="scientific">Claveliimonas monacensis</name>
    <dbReference type="NCBI Taxonomy" id="2779351"/>
    <lineage>
        <taxon>Bacteria</taxon>
        <taxon>Bacillati</taxon>
        <taxon>Bacillota</taxon>
        <taxon>Clostridia</taxon>
        <taxon>Lachnospirales</taxon>
        <taxon>Lachnospiraceae</taxon>
        <taxon>Claveliimonas</taxon>
    </lineage>
</organism>
<dbReference type="EMBL" id="JADCKL010000011">
    <property type="protein sequence ID" value="MBE5063875.1"/>
    <property type="molecule type" value="Genomic_DNA"/>
</dbReference>
<evidence type="ECO:0000256" key="4">
    <source>
        <dbReference type="ARBA" id="ARBA00023125"/>
    </source>
</evidence>
<dbReference type="Gene3D" id="1.10.10.10">
    <property type="entry name" value="Winged helix-like DNA-binding domain superfamily/Winged helix DNA-binding domain"/>
    <property type="match status" value="1"/>
</dbReference>
<sequence>MNERILLMRLKHKSERALTEVIERYTAYVTTIIREILNDKATAEDVEELVADTFIALWTTAERIDYIHYSSLKAYIGMIARNKAKDFLRTHKNINLELYDDVLVIDDGVEKKILQKEQQQYIKDLLNRLKPEDRKIFLLYYYQYIKIDEIASIMQMNPQTVKTRLRRGRETLRILLSDEENIAYEDKD</sequence>
<evidence type="ECO:0000256" key="1">
    <source>
        <dbReference type="ARBA" id="ARBA00010641"/>
    </source>
</evidence>
<dbReference type="InterPro" id="IPR013324">
    <property type="entry name" value="RNA_pol_sigma_r3/r4-like"/>
</dbReference>
<dbReference type="InterPro" id="IPR036388">
    <property type="entry name" value="WH-like_DNA-bd_sf"/>
</dbReference>
<keyword evidence="3" id="KW-0731">Sigma factor</keyword>
<evidence type="ECO:0000259" key="6">
    <source>
        <dbReference type="Pfam" id="PF04542"/>
    </source>
</evidence>
<keyword evidence="5" id="KW-0804">Transcription</keyword>
<dbReference type="PANTHER" id="PTHR43133:SF8">
    <property type="entry name" value="RNA POLYMERASE SIGMA FACTOR HI_1459-RELATED"/>
    <property type="match status" value="1"/>
</dbReference>
<dbReference type="Proteomes" id="UP000758652">
    <property type="component" value="Unassembled WGS sequence"/>
</dbReference>
<keyword evidence="2" id="KW-0805">Transcription regulation</keyword>
<gene>
    <name evidence="8" type="ORF">INF30_11490</name>
</gene>
<keyword evidence="4" id="KW-0238">DNA-binding</keyword>
<reference evidence="8 9" key="1">
    <citation type="submission" date="2020-10" db="EMBL/GenBank/DDBJ databases">
        <title>ChiBAC.</title>
        <authorList>
            <person name="Zenner C."/>
            <person name="Hitch T.C.A."/>
            <person name="Clavel T."/>
        </authorList>
    </citation>
    <scope>NUCLEOTIDE SEQUENCE [LARGE SCALE GENOMIC DNA]</scope>
    <source>
        <strain evidence="8 9">DSM 108991</strain>
    </source>
</reference>
<comment type="similarity">
    <text evidence="1">Belongs to the sigma-70 factor family. ECF subfamily.</text>
</comment>
<protein>
    <submittedName>
        <fullName evidence="8">Sigma-70 family RNA polymerase sigma factor</fullName>
    </submittedName>
</protein>
<dbReference type="InterPro" id="IPR013325">
    <property type="entry name" value="RNA_pol_sigma_r2"/>
</dbReference>
<dbReference type="RefSeq" id="WP_226395286.1">
    <property type="nucleotide sequence ID" value="NZ_JADCKL010000011.1"/>
</dbReference>
<dbReference type="SUPFAM" id="SSF88659">
    <property type="entry name" value="Sigma3 and sigma4 domains of RNA polymerase sigma factors"/>
    <property type="match status" value="1"/>
</dbReference>
<evidence type="ECO:0000256" key="3">
    <source>
        <dbReference type="ARBA" id="ARBA00023082"/>
    </source>
</evidence>
<evidence type="ECO:0000256" key="2">
    <source>
        <dbReference type="ARBA" id="ARBA00023015"/>
    </source>
</evidence>